<evidence type="ECO:0000259" key="1">
    <source>
        <dbReference type="PROSITE" id="PS50004"/>
    </source>
</evidence>
<dbReference type="VEuPathDB" id="TriTrypDB:TEOVI_000158600"/>
<evidence type="ECO:0000313" key="3">
    <source>
        <dbReference type="Proteomes" id="UP000195570"/>
    </source>
</evidence>
<comment type="caution">
    <text evidence="2">The sequence shown here is derived from an EMBL/GenBank/DDBJ whole genome shotgun (WGS) entry which is preliminary data.</text>
</comment>
<dbReference type="EMBL" id="CZPT02001346">
    <property type="protein sequence ID" value="SCU70017.1"/>
    <property type="molecule type" value="Genomic_DNA"/>
</dbReference>
<dbReference type="AlphaFoldDB" id="A0A1G4ICW5"/>
<dbReference type="RefSeq" id="XP_067080894.1">
    <property type="nucleotide sequence ID" value="XM_067224793.1"/>
</dbReference>
<protein>
    <recommendedName>
        <fullName evidence="1">C2 domain-containing protein</fullName>
    </recommendedName>
</protein>
<accession>A0A1G4ICW5</accession>
<organism evidence="2 3">
    <name type="scientific">Trypanosoma equiperdum</name>
    <dbReference type="NCBI Taxonomy" id="5694"/>
    <lineage>
        <taxon>Eukaryota</taxon>
        <taxon>Discoba</taxon>
        <taxon>Euglenozoa</taxon>
        <taxon>Kinetoplastea</taxon>
        <taxon>Metakinetoplastina</taxon>
        <taxon>Trypanosomatida</taxon>
        <taxon>Trypanosomatidae</taxon>
        <taxon>Trypanosoma</taxon>
    </lineage>
</organism>
<proteinExistence type="predicted"/>
<dbReference type="Proteomes" id="UP000195570">
    <property type="component" value="Unassembled WGS sequence"/>
</dbReference>
<name>A0A1G4ICW5_TRYEQ</name>
<gene>
    <name evidence="2" type="ORF">TEOVI_000158600</name>
</gene>
<dbReference type="GeneID" id="92375526"/>
<reference evidence="2" key="1">
    <citation type="submission" date="2016-09" db="EMBL/GenBank/DDBJ databases">
        <authorList>
            <person name="Hebert L."/>
            <person name="Moumen B."/>
        </authorList>
    </citation>
    <scope>NUCLEOTIDE SEQUENCE [LARGE SCALE GENOMIC DNA]</scope>
    <source>
        <strain evidence="2">OVI</strain>
    </source>
</reference>
<dbReference type="InterPro" id="IPR000008">
    <property type="entry name" value="C2_dom"/>
</dbReference>
<keyword evidence="3" id="KW-1185">Reference proteome</keyword>
<evidence type="ECO:0000313" key="2">
    <source>
        <dbReference type="EMBL" id="SCU70017.1"/>
    </source>
</evidence>
<feature type="domain" description="C2" evidence="1">
    <location>
        <begin position="1"/>
        <end position="129"/>
    </location>
</feature>
<dbReference type="PROSITE" id="PS50004">
    <property type="entry name" value="C2"/>
    <property type="match status" value="1"/>
</dbReference>
<sequence>MDRPTKEATSVPSAQEVRLHVDILRGRNYPQTEDDPCACSTYARLILYDSLLKETIGSVYESPLQEGSNTPFYNTSTEYELPPSTEMVVLVVQVVETTRRPEPYIMFYGSCRISTVKSGKNEETVVLIHTDPVTQPEEAEAEVKQVVGDGLPCPNLSFRLHVKRRRPGEVNAEDHSDAVLSSAPVLDGSYPIIPKNSQYVWFNLASDRKWSEAFTNALVSEWRKQAMVSSAEGALPDIGESYAKVQGASRKKEPSKREIYVPTSINTVADIIVTQWNCCRSHEVLSWLRLSGEAFSRGERLCSFSREDVMNFRRKRKEQIYLLQDLAISSLLLVGESELRDTIDHLWIHFAIGVDHDPSRGTALPYEARKRMKEAGFEDADKVALHSSFLNFLVPSLAQDQCDEMVTADLNAAAREPDLANIVNKFASSHAGTLQTSVSEMKFTAALLECVGAMLDTLTEVEVSRALKMFKPCVISAHQRLKSGAKEKLRNAIASYGGQRDKFTYRPGGGIKIDHLDRLGRRKKEIHFR</sequence>